<reference evidence="2" key="1">
    <citation type="submission" date="2016-06" db="EMBL/GenBank/DDBJ databases">
        <title>Parallel loss of symbiosis genes in relatives of nitrogen-fixing non-legume Parasponia.</title>
        <authorList>
            <person name="Van Velzen R."/>
            <person name="Holmer R."/>
            <person name="Bu F."/>
            <person name="Rutten L."/>
            <person name="Van Zeijl A."/>
            <person name="Liu W."/>
            <person name="Santuari L."/>
            <person name="Cao Q."/>
            <person name="Sharma T."/>
            <person name="Shen D."/>
            <person name="Roswanjaya Y."/>
            <person name="Wardhani T."/>
            <person name="Kalhor M.S."/>
            <person name="Jansen J."/>
            <person name="Van den Hoogen J."/>
            <person name="Gungor B."/>
            <person name="Hartog M."/>
            <person name="Hontelez J."/>
            <person name="Verver J."/>
            <person name="Yang W.-C."/>
            <person name="Schijlen E."/>
            <person name="Repin R."/>
            <person name="Schilthuizen M."/>
            <person name="Schranz E."/>
            <person name="Heidstra R."/>
            <person name="Miyata K."/>
            <person name="Fedorova E."/>
            <person name="Kohlen W."/>
            <person name="Bisseling T."/>
            <person name="Smit S."/>
            <person name="Geurts R."/>
        </authorList>
    </citation>
    <scope>NUCLEOTIDE SEQUENCE [LARGE SCALE GENOMIC DNA]</scope>
    <source>
        <strain evidence="2">cv. RG33-2</strain>
    </source>
</reference>
<evidence type="ECO:0000313" key="2">
    <source>
        <dbReference type="Proteomes" id="UP000237000"/>
    </source>
</evidence>
<sequence length="56" mass="6352">METTDETFAASQLWSSSPQGAYFVAKRTISKSHSTPKVEIRILIIVMRIQRGQRLS</sequence>
<name>A0A2P5EGN3_TREOI</name>
<dbReference type="Proteomes" id="UP000237000">
    <property type="component" value="Unassembled WGS sequence"/>
</dbReference>
<accession>A0A2P5EGN3</accession>
<organism evidence="1 2">
    <name type="scientific">Trema orientale</name>
    <name type="common">Charcoal tree</name>
    <name type="synonym">Celtis orientalis</name>
    <dbReference type="NCBI Taxonomy" id="63057"/>
    <lineage>
        <taxon>Eukaryota</taxon>
        <taxon>Viridiplantae</taxon>
        <taxon>Streptophyta</taxon>
        <taxon>Embryophyta</taxon>
        <taxon>Tracheophyta</taxon>
        <taxon>Spermatophyta</taxon>
        <taxon>Magnoliopsida</taxon>
        <taxon>eudicotyledons</taxon>
        <taxon>Gunneridae</taxon>
        <taxon>Pentapetalae</taxon>
        <taxon>rosids</taxon>
        <taxon>fabids</taxon>
        <taxon>Rosales</taxon>
        <taxon>Cannabaceae</taxon>
        <taxon>Trema</taxon>
    </lineage>
</organism>
<dbReference type="InParanoid" id="A0A2P5EGN3"/>
<evidence type="ECO:0000313" key="1">
    <source>
        <dbReference type="EMBL" id="PON84717.1"/>
    </source>
</evidence>
<gene>
    <name evidence="1" type="ORF">TorRG33x02_195440</name>
</gene>
<protein>
    <submittedName>
        <fullName evidence="1">Uncharacterized protein</fullName>
    </submittedName>
</protein>
<dbReference type="EMBL" id="JXTC01000158">
    <property type="protein sequence ID" value="PON84717.1"/>
    <property type="molecule type" value="Genomic_DNA"/>
</dbReference>
<comment type="caution">
    <text evidence="1">The sequence shown here is derived from an EMBL/GenBank/DDBJ whole genome shotgun (WGS) entry which is preliminary data.</text>
</comment>
<dbReference type="OrthoDB" id="10445060at2759"/>
<dbReference type="AlphaFoldDB" id="A0A2P5EGN3"/>
<keyword evidence="2" id="KW-1185">Reference proteome</keyword>
<proteinExistence type="predicted"/>